<dbReference type="KEGG" id="dpl:KGM_208765A"/>
<keyword evidence="2" id="KW-1185">Reference proteome</keyword>
<reference evidence="1 2" key="1">
    <citation type="journal article" date="2011" name="Cell">
        <title>The monarch butterfly genome yields insights into long-distance migration.</title>
        <authorList>
            <person name="Zhan S."/>
            <person name="Merlin C."/>
            <person name="Boore J.L."/>
            <person name="Reppert S.M."/>
        </authorList>
    </citation>
    <scope>NUCLEOTIDE SEQUENCE [LARGE SCALE GENOMIC DNA]</scope>
    <source>
        <strain evidence="1">F-2</strain>
    </source>
</reference>
<feature type="non-terminal residue" evidence="1">
    <location>
        <position position="12"/>
    </location>
</feature>
<name>A0A212FNG8_DANPL</name>
<evidence type="ECO:0000313" key="1">
    <source>
        <dbReference type="EMBL" id="OWR55296.1"/>
    </source>
</evidence>
<organism evidence="1 2">
    <name type="scientific">Danaus plexippus plexippus</name>
    <dbReference type="NCBI Taxonomy" id="278856"/>
    <lineage>
        <taxon>Eukaryota</taxon>
        <taxon>Metazoa</taxon>
        <taxon>Ecdysozoa</taxon>
        <taxon>Arthropoda</taxon>
        <taxon>Hexapoda</taxon>
        <taxon>Insecta</taxon>
        <taxon>Pterygota</taxon>
        <taxon>Neoptera</taxon>
        <taxon>Endopterygota</taxon>
        <taxon>Lepidoptera</taxon>
        <taxon>Glossata</taxon>
        <taxon>Ditrysia</taxon>
        <taxon>Papilionoidea</taxon>
        <taxon>Nymphalidae</taxon>
        <taxon>Danainae</taxon>
        <taxon>Danaini</taxon>
        <taxon>Danaina</taxon>
        <taxon>Danaus</taxon>
        <taxon>Danaus</taxon>
    </lineage>
</organism>
<dbReference type="EMBL" id="AGBW02005300">
    <property type="protein sequence ID" value="OWR55296.1"/>
    <property type="molecule type" value="Genomic_DNA"/>
</dbReference>
<gene>
    <name evidence="1" type="ORF">KGM_208765A</name>
</gene>
<evidence type="ECO:0000313" key="2">
    <source>
        <dbReference type="Proteomes" id="UP000007151"/>
    </source>
</evidence>
<protein>
    <submittedName>
        <fullName evidence="1">PiggyBac transposable element-derived protein 3</fullName>
    </submittedName>
</protein>
<accession>A0A212FNG8</accession>
<sequence length="12" mass="1469">MLKNCNSLRDQF</sequence>
<dbReference type="Proteomes" id="UP000007151">
    <property type="component" value="Unassembled WGS sequence"/>
</dbReference>
<proteinExistence type="predicted"/>
<comment type="caution">
    <text evidence="1">The sequence shown here is derived from an EMBL/GenBank/DDBJ whole genome shotgun (WGS) entry which is preliminary data.</text>
</comment>
<dbReference type="InParanoid" id="A0A212FNG8"/>